<gene>
    <name evidence="1" type="ORF">S01H4_45079</name>
</gene>
<comment type="caution">
    <text evidence="1">The sequence shown here is derived from an EMBL/GenBank/DDBJ whole genome shotgun (WGS) entry which is preliminary data.</text>
</comment>
<dbReference type="AlphaFoldDB" id="X1CJ84"/>
<evidence type="ECO:0008006" key="2">
    <source>
        <dbReference type="Google" id="ProtNLM"/>
    </source>
</evidence>
<dbReference type="Gene3D" id="1.10.390.10">
    <property type="entry name" value="Neutral Protease Domain 2"/>
    <property type="match status" value="1"/>
</dbReference>
<accession>X1CJ84</accession>
<protein>
    <recommendedName>
        <fullName evidence="2">Peptidase M1 membrane alanine aminopeptidase domain-containing protein</fullName>
    </recommendedName>
</protein>
<dbReference type="SUPFAM" id="SSF55486">
    <property type="entry name" value="Metalloproteases ('zincins'), catalytic domain"/>
    <property type="match status" value="1"/>
</dbReference>
<feature type="non-terminal residue" evidence="1">
    <location>
        <position position="1"/>
    </location>
</feature>
<sequence length="204" mass="24129">CEELFGKMIPGTGGTAVISLRKDGEEWGYERGNIWVVGDNFASYWLKNKKIIHGLTKSLAAHESIHAWFGIGVAFKEDWLAEAITQYLEVIITSLIYDEHDLPEKYFEWYQERILNTLKIEDKAIADFIITENTYVYWYLKGSWAFWDFEHKFGRSKVLDFLSLIYKKYKNKSINFETFRTEANLYFKEETIRKSLIILLHQIL</sequence>
<reference evidence="1" key="1">
    <citation type="journal article" date="2014" name="Front. Microbiol.">
        <title>High frequency of phylogenetically diverse reductive dehalogenase-homologous genes in deep subseafloor sedimentary metagenomes.</title>
        <authorList>
            <person name="Kawai M."/>
            <person name="Futagami T."/>
            <person name="Toyoda A."/>
            <person name="Takaki Y."/>
            <person name="Nishi S."/>
            <person name="Hori S."/>
            <person name="Arai W."/>
            <person name="Tsubouchi T."/>
            <person name="Morono Y."/>
            <person name="Uchiyama I."/>
            <person name="Ito T."/>
            <person name="Fujiyama A."/>
            <person name="Inagaki F."/>
            <person name="Takami H."/>
        </authorList>
    </citation>
    <scope>NUCLEOTIDE SEQUENCE</scope>
    <source>
        <strain evidence="1">Expedition CK06-06</strain>
    </source>
</reference>
<dbReference type="InterPro" id="IPR027268">
    <property type="entry name" value="Peptidase_M4/M1_CTD_sf"/>
</dbReference>
<dbReference type="EMBL" id="BART01025065">
    <property type="protein sequence ID" value="GAG96303.1"/>
    <property type="molecule type" value="Genomic_DNA"/>
</dbReference>
<evidence type="ECO:0000313" key="1">
    <source>
        <dbReference type="EMBL" id="GAG96303.1"/>
    </source>
</evidence>
<organism evidence="1">
    <name type="scientific">marine sediment metagenome</name>
    <dbReference type="NCBI Taxonomy" id="412755"/>
    <lineage>
        <taxon>unclassified sequences</taxon>
        <taxon>metagenomes</taxon>
        <taxon>ecological metagenomes</taxon>
    </lineage>
</organism>
<name>X1CJ84_9ZZZZ</name>
<proteinExistence type="predicted"/>